<evidence type="ECO:0000256" key="1">
    <source>
        <dbReference type="ARBA" id="ARBA00000085"/>
    </source>
</evidence>
<dbReference type="SMART" id="SM00388">
    <property type="entry name" value="HisKA"/>
    <property type="match status" value="1"/>
</dbReference>
<comment type="catalytic activity">
    <reaction evidence="1">
        <text>ATP + protein L-histidine = ADP + protein N-phospho-L-histidine.</text>
        <dbReference type="EC" id="2.7.13.3"/>
    </reaction>
</comment>
<keyword evidence="7" id="KW-0418">Kinase</keyword>
<dbReference type="Gene3D" id="6.10.340.10">
    <property type="match status" value="1"/>
</dbReference>
<evidence type="ECO:0000256" key="7">
    <source>
        <dbReference type="ARBA" id="ARBA00022777"/>
    </source>
</evidence>
<evidence type="ECO:0000256" key="10">
    <source>
        <dbReference type="ARBA" id="ARBA00023136"/>
    </source>
</evidence>
<reference evidence="15 16" key="1">
    <citation type="journal article" date="2016" name="Front. Microbiol.">
        <title>Genomic Resource of Rice Seed Associated Bacteria.</title>
        <authorList>
            <person name="Midha S."/>
            <person name="Bansal K."/>
            <person name="Sharma S."/>
            <person name="Kumar N."/>
            <person name="Patil P.P."/>
            <person name="Chaudhry V."/>
            <person name="Patil P.B."/>
        </authorList>
    </citation>
    <scope>NUCLEOTIDE SEQUENCE [LARGE SCALE GENOMIC DNA]</scope>
    <source>
        <strain evidence="15 16">NS184</strain>
    </source>
</reference>
<dbReference type="CDD" id="cd00082">
    <property type="entry name" value="HisKA"/>
    <property type="match status" value="1"/>
</dbReference>
<dbReference type="SMART" id="SM00304">
    <property type="entry name" value="HAMP"/>
    <property type="match status" value="1"/>
</dbReference>
<evidence type="ECO:0000256" key="9">
    <source>
        <dbReference type="ARBA" id="ARBA00023012"/>
    </source>
</evidence>
<evidence type="ECO:0000256" key="12">
    <source>
        <dbReference type="SAM" id="Phobius"/>
    </source>
</evidence>
<keyword evidence="6 12" id="KW-0812">Transmembrane</keyword>
<dbReference type="InterPro" id="IPR003594">
    <property type="entry name" value="HATPase_dom"/>
</dbReference>
<evidence type="ECO:0000313" key="16">
    <source>
        <dbReference type="Proteomes" id="UP000078252"/>
    </source>
</evidence>
<evidence type="ECO:0000259" key="14">
    <source>
        <dbReference type="PROSITE" id="PS50885"/>
    </source>
</evidence>
<evidence type="ECO:0000313" key="15">
    <source>
        <dbReference type="EMBL" id="KTR09359.1"/>
    </source>
</evidence>
<dbReference type="InterPro" id="IPR036890">
    <property type="entry name" value="HATPase_C_sf"/>
</dbReference>
<dbReference type="InterPro" id="IPR003661">
    <property type="entry name" value="HisK_dim/P_dom"/>
</dbReference>
<dbReference type="Proteomes" id="UP000078252">
    <property type="component" value="Unassembled WGS sequence"/>
</dbReference>
<dbReference type="SUPFAM" id="SSF55874">
    <property type="entry name" value="ATPase domain of HSP90 chaperone/DNA topoisomerase II/histidine kinase"/>
    <property type="match status" value="1"/>
</dbReference>
<dbReference type="Gene3D" id="1.10.287.130">
    <property type="match status" value="1"/>
</dbReference>
<dbReference type="InterPro" id="IPR036097">
    <property type="entry name" value="HisK_dim/P_sf"/>
</dbReference>
<keyword evidence="8 12" id="KW-1133">Transmembrane helix</keyword>
<keyword evidence="9" id="KW-0902">Two-component regulatory system</keyword>
<evidence type="ECO:0000256" key="2">
    <source>
        <dbReference type="ARBA" id="ARBA00004236"/>
    </source>
</evidence>
<feature type="domain" description="Histidine kinase" evidence="13">
    <location>
        <begin position="234"/>
        <end position="452"/>
    </location>
</feature>
<accession>A0A175S0R9</accession>
<dbReference type="CDD" id="cd00075">
    <property type="entry name" value="HATPase"/>
    <property type="match status" value="1"/>
</dbReference>
<dbReference type="SUPFAM" id="SSF158472">
    <property type="entry name" value="HAMP domain-like"/>
    <property type="match status" value="1"/>
</dbReference>
<dbReference type="PROSITE" id="PS50109">
    <property type="entry name" value="HIS_KIN"/>
    <property type="match status" value="1"/>
</dbReference>
<dbReference type="EC" id="2.7.13.3" evidence="3"/>
<comment type="caution">
    <text evidence="15">The sequence shown here is derived from an EMBL/GenBank/DDBJ whole genome shotgun (WGS) entry which is preliminary data.</text>
</comment>
<dbReference type="Pfam" id="PF00512">
    <property type="entry name" value="HisKA"/>
    <property type="match status" value="1"/>
</dbReference>
<sequence>MRLLRRLSIRARITLGSVLVGAVVLVASAVALHLQIDRASLETDRSLAMSDAAPFVADLRSNPGEAPDRPTEGLLIGIRSSSGDWVLDRLPDGLRDALPRSVEHETTLRLDVHGHRNTVVGIPVRNDTGSYVVWAAQDGRAGHETLERVDRSLVVGTLLALVAFGGTAWLLSTLALRPVGRMRRTAEAISAGSSDAHLPVGRTDDELAGLARTLNAFLDRQRENAERERRMVSDASHELRTPLAALTARLELAHRSSGDAAALERELTAAESDAARLVALANTMLELSRLDEDGPTPSTPASELVSELMASIDRARAIDAMGPRDVDFTADIEEPEARYGLAPAAFARVVDNLVSNAIAAGADGGVVRVGLRQDSDRTLVLTVADDGPGVPEAFLPQAFDRFTRADESRTALGGSGLGLALVRGIAERAGGTAALENGVDGGAVATVRLPRR</sequence>
<dbReference type="PANTHER" id="PTHR45436">
    <property type="entry name" value="SENSOR HISTIDINE KINASE YKOH"/>
    <property type="match status" value="1"/>
</dbReference>
<dbReference type="PANTHER" id="PTHR45436:SF5">
    <property type="entry name" value="SENSOR HISTIDINE KINASE TRCS"/>
    <property type="match status" value="1"/>
</dbReference>
<gene>
    <name evidence="15" type="ORF">NS184_03135</name>
</gene>
<feature type="coiled-coil region" evidence="11">
    <location>
        <begin position="215"/>
        <end position="280"/>
    </location>
</feature>
<dbReference type="Pfam" id="PF00672">
    <property type="entry name" value="HAMP"/>
    <property type="match status" value="1"/>
</dbReference>
<dbReference type="SMART" id="SM00387">
    <property type="entry name" value="HATPase_c"/>
    <property type="match status" value="1"/>
</dbReference>
<protein>
    <recommendedName>
        <fullName evidence="3">histidine kinase</fullName>
        <ecNumber evidence="3">2.7.13.3</ecNumber>
    </recommendedName>
</protein>
<dbReference type="InterPro" id="IPR003660">
    <property type="entry name" value="HAMP_dom"/>
</dbReference>
<dbReference type="Pfam" id="PF02518">
    <property type="entry name" value="HATPase_c"/>
    <property type="match status" value="1"/>
</dbReference>
<organism evidence="15 16">
    <name type="scientific">Curtobacterium luteum</name>
    <dbReference type="NCBI Taxonomy" id="33881"/>
    <lineage>
        <taxon>Bacteria</taxon>
        <taxon>Bacillati</taxon>
        <taxon>Actinomycetota</taxon>
        <taxon>Actinomycetes</taxon>
        <taxon>Micrococcales</taxon>
        <taxon>Microbacteriaceae</taxon>
        <taxon>Curtobacterium</taxon>
    </lineage>
</organism>
<keyword evidence="5" id="KW-0808">Transferase</keyword>
<dbReference type="InterPro" id="IPR005467">
    <property type="entry name" value="His_kinase_dom"/>
</dbReference>
<dbReference type="GO" id="GO:0000155">
    <property type="term" value="F:phosphorelay sensor kinase activity"/>
    <property type="evidence" value="ECO:0007669"/>
    <property type="project" value="InterPro"/>
</dbReference>
<evidence type="ECO:0000256" key="8">
    <source>
        <dbReference type="ARBA" id="ARBA00022989"/>
    </source>
</evidence>
<dbReference type="PATRIC" id="fig|33881.3.peg.693"/>
<evidence type="ECO:0000256" key="3">
    <source>
        <dbReference type="ARBA" id="ARBA00012438"/>
    </source>
</evidence>
<dbReference type="GO" id="GO:0005886">
    <property type="term" value="C:plasma membrane"/>
    <property type="evidence" value="ECO:0007669"/>
    <property type="project" value="UniProtKB-SubCell"/>
</dbReference>
<feature type="domain" description="HAMP" evidence="14">
    <location>
        <begin position="173"/>
        <end position="226"/>
    </location>
</feature>
<dbReference type="Gene3D" id="3.30.565.10">
    <property type="entry name" value="Histidine kinase-like ATPase, C-terminal domain"/>
    <property type="match status" value="1"/>
</dbReference>
<dbReference type="CDD" id="cd06225">
    <property type="entry name" value="HAMP"/>
    <property type="match status" value="1"/>
</dbReference>
<dbReference type="RefSeq" id="WP_058724690.1">
    <property type="nucleotide sequence ID" value="NZ_LDQC01000018.1"/>
</dbReference>
<dbReference type="EMBL" id="LDQC01000018">
    <property type="protein sequence ID" value="KTR09359.1"/>
    <property type="molecule type" value="Genomic_DNA"/>
</dbReference>
<keyword evidence="10 12" id="KW-0472">Membrane</keyword>
<proteinExistence type="predicted"/>
<dbReference type="InterPro" id="IPR050428">
    <property type="entry name" value="TCS_sensor_his_kinase"/>
</dbReference>
<name>A0A175S0R9_9MICO</name>
<evidence type="ECO:0000256" key="4">
    <source>
        <dbReference type="ARBA" id="ARBA00022553"/>
    </source>
</evidence>
<evidence type="ECO:0000256" key="6">
    <source>
        <dbReference type="ARBA" id="ARBA00022692"/>
    </source>
</evidence>
<feature type="transmembrane region" description="Helical" evidence="12">
    <location>
        <begin position="153"/>
        <end position="176"/>
    </location>
</feature>
<dbReference type="InterPro" id="IPR004358">
    <property type="entry name" value="Sig_transdc_His_kin-like_C"/>
</dbReference>
<evidence type="ECO:0000256" key="11">
    <source>
        <dbReference type="SAM" id="Coils"/>
    </source>
</evidence>
<dbReference type="STRING" id="33881.NS184_03135"/>
<keyword evidence="11" id="KW-0175">Coiled coil</keyword>
<evidence type="ECO:0000259" key="13">
    <source>
        <dbReference type="PROSITE" id="PS50109"/>
    </source>
</evidence>
<dbReference type="SUPFAM" id="SSF47384">
    <property type="entry name" value="Homodimeric domain of signal transducing histidine kinase"/>
    <property type="match status" value="1"/>
</dbReference>
<dbReference type="PROSITE" id="PS50885">
    <property type="entry name" value="HAMP"/>
    <property type="match status" value="1"/>
</dbReference>
<keyword evidence="4" id="KW-0597">Phosphoprotein</keyword>
<evidence type="ECO:0000256" key="5">
    <source>
        <dbReference type="ARBA" id="ARBA00022679"/>
    </source>
</evidence>
<dbReference type="OrthoDB" id="9786919at2"/>
<dbReference type="AlphaFoldDB" id="A0A175S0R9"/>
<dbReference type="PRINTS" id="PR00344">
    <property type="entry name" value="BCTRLSENSOR"/>
</dbReference>
<comment type="subcellular location">
    <subcellularLocation>
        <location evidence="2">Cell membrane</location>
    </subcellularLocation>
</comment>